<dbReference type="Pfam" id="PF02770">
    <property type="entry name" value="Acyl-CoA_dh_M"/>
    <property type="match status" value="1"/>
</dbReference>
<evidence type="ECO:0000259" key="5">
    <source>
        <dbReference type="Pfam" id="PF08028"/>
    </source>
</evidence>
<dbReference type="InterPro" id="IPR036250">
    <property type="entry name" value="AcylCo_DH-like_C"/>
</dbReference>
<dbReference type="SUPFAM" id="SSF56645">
    <property type="entry name" value="Acyl-CoA dehydrogenase NM domain-like"/>
    <property type="match status" value="1"/>
</dbReference>
<evidence type="ECO:0000259" key="4">
    <source>
        <dbReference type="Pfam" id="PF02771"/>
    </source>
</evidence>
<accession>A0ABT4QJT8</accession>
<comment type="caution">
    <text evidence="6">The sequence shown here is derived from an EMBL/GenBank/DDBJ whole genome shotgun (WGS) entry which is preliminary data.</text>
</comment>
<evidence type="ECO:0000256" key="1">
    <source>
        <dbReference type="ARBA" id="ARBA00022630"/>
    </source>
</evidence>
<feature type="domain" description="Acyl-CoA dehydrogenase C-terminal" evidence="5">
    <location>
        <begin position="245"/>
        <end position="363"/>
    </location>
</feature>
<dbReference type="EMBL" id="JAQAGZ010000029">
    <property type="protein sequence ID" value="MCZ8516966.1"/>
    <property type="molecule type" value="Genomic_DNA"/>
</dbReference>
<evidence type="ECO:0000256" key="2">
    <source>
        <dbReference type="ARBA" id="ARBA00023002"/>
    </source>
</evidence>
<dbReference type="PANTHER" id="PTHR43884">
    <property type="entry name" value="ACYL-COA DEHYDROGENASE"/>
    <property type="match status" value="1"/>
</dbReference>
<keyword evidence="2" id="KW-0560">Oxidoreductase</keyword>
<dbReference type="Gene3D" id="1.10.540.10">
    <property type="entry name" value="Acyl-CoA dehydrogenase/oxidase, N-terminal domain"/>
    <property type="match status" value="1"/>
</dbReference>
<proteinExistence type="predicted"/>
<protein>
    <submittedName>
        <fullName evidence="6">Acyl-CoA/acyl-ACP dehydrogenase</fullName>
    </submittedName>
</protein>
<dbReference type="Pfam" id="PF08028">
    <property type="entry name" value="Acyl-CoA_dh_2"/>
    <property type="match status" value="1"/>
</dbReference>
<dbReference type="Gene3D" id="1.20.140.10">
    <property type="entry name" value="Butyryl-CoA Dehydrogenase, subunit A, domain 3"/>
    <property type="match status" value="1"/>
</dbReference>
<feature type="domain" description="Acyl-CoA oxidase/dehydrogenase middle" evidence="3">
    <location>
        <begin position="140"/>
        <end position="219"/>
    </location>
</feature>
<dbReference type="InterPro" id="IPR046373">
    <property type="entry name" value="Acyl-CoA_Oxase/DH_mid-dom_sf"/>
</dbReference>
<keyword evidence="7" id="KW-1185">Reference proteome</keyword>
<organism evidence="6 7">
    <name type="scientific">Paenibacillus gyeongsangnamensis</name>
    <dbReference type="NCBI Taxonomy" id="3388067"/>
    <lineage>
        <taxon>Bacteria</taxon>
        <taxon>Bacillati</taxon>
        <taxon>Bacillota</taxon>
        <taxon>Bacilli</taxon>
        <taxon>Bacillales</taxon>
        <taxon>Paenibacillaceae</taxon>
        <taxon>Paenibacillus</taxon>
    </lineage>
</organism>
<dbReference type="CDD" id="cd00567">
    <property type="entry name" value="ACAD"/>
    <property type="match status" value="1"/>
</dbReference>
<gene>
    <name evidence="6" type="ORF">O9H85_32340</name>
</gene>
<dbReference type="InterPro" id="IPR009100">
    <property type="entry name" value="AcylCoA_DH/oxidase_NM_dom_sf"/>
</dbReference>
<dbReference type="PIRSF" id="PIRSF016578">
    <property type="entry name" value="HsaA"/>
    <property type="match status" value="1"/>
</dbReference>
<dbReference type="PANTHER" id="PTHR43884:SF25">
    <property type="entry name" value="ACYL-COA DEHYDROGENASE YDBM-RELATED"/>
    <property type="match status" value="1"/>
</dbReference>
<name>A0ABT4QJT8_9BACL</name>
<dbReference type="InterPro" id="IPR037069">
    <property type="entry name" value="AcylCoA_DH/ox_N_sf"/>
</dbReference>
<evidence type="ECO:0000259" key="3">
    <source>
        <dbReference type="Pfam" id="PF02770"/>
    </source>
</evidence>
<dbReference type="InterPro" id="IPR013107">
    <property type="entry name" value="Acyl-CoA_DH_C"/>
</dbReference>
<dbReference type="InterPro" id="IPR013786">
    <property type="entry name" value="AcylCoA_DH/ox_N"/>
</dbReference>
<sequence>MNDEIFLKNDRHRHFVKVAGNLVNQFAERADLVDQNGSFPFENFEALKQAGFLSLTIPKENGGEEISLYEFVMIQEQLAQGDASTALSLGWHLGVLLDLSVRRDWPEPIFKELCVKVVKEQRLINRVHAELATGNPSRGAKPETMAFKQNDKWLLNGRKSYASMAPALDYLIVSATIADTGEVGGFLIPATSKGVRVESNWDTLGMRGTRSDDIVLDNVVVGDEAFVEFIPPRKPSPLAWLLHIPACYLGIAIAARNEAVRFANEYKPNSLQGPIKDEPEVRRKVGTIELKLLSARHFLYSVAERWDQEPEKRDMMEPELAAVKTVATNTAIEVVREAMRIVGGQSFFSSNPLQRYFRDVQAGIHNPPSDDSTLSLLANRAFENI</sequence>
<feature type="domain" description="Acyl-CoA dehydrogenase/oxidase N-terminal" evidence="4">
    <location>
        <begin position="11"/>
        <end position="96"/>
    </location>
</feature>
<dbReference type="Pfam" id="PF02771">
    <property type="entry name" value="Acyl-CoA_dh_N"/>
    <property type="match status" value="1"/>
</dbReference>
<reference evidence="6 7" key="1">
    <citation type="submission" date="2022-12" db="EMBL/GenBank/DDBJ databases">
        <title>Draft genome sequence of Paenibacillus sp. dW9.</title>
        <authorList>
            <person name="Choi E.-W."/>
            <person name="Kim D.-U."/>
        </authorList>
    </citation>
    <scope>NUCLEOTIDE SEQUENCE [LARGE SCALE GENOMIC DNA]</scope>
    <source>
        <strain evidence="7">dW9</strain>
    </source>
</reference>
<keyword evidence="1" id="KW-0285">Flavoprotein</keyword>
<dbReference type="SUPFAM" id="SSF47203">
    <property type="entry name" value="Acyl-CoA dehydrogenase C-terminal domain-like"/>
    <property type="match status" value="1"/>
</dbReference>
<evidence type="ECO:0000313" key="6">
    <source>
        <dbReference type="EMBL" id="MCZ8516966.1"/>
    </source>
</evidence>
<dbReference type="Proteomes" id="UP001527882">
    <property type="component" value="Unassembled WGS sequence"/>
</dbReference>
<dbReference type="InterPro" id="IPR006091">
    <property type="entry name" value="Acyl-CoA_Oxase/DH_mid-dom"/>
</dbReference>
<dbReference type="Gene3D" id="2.40.110.10">
    <property type="entry name" value="Butyryl-CoA Dehydrogenase, subunit A, domain 2"/>
    <property type="match status" value="1"/>
</dbReference>
<dbReference type="RefSeq" id="WP_269885499.1">
    <property type="nucleotide sequence ID" value="NZ_JAQAGZ010000029.1"/>
</dbReference>
<evidence type="ECO:0000313" key="7">
    <source>
        <dbReference type="Proteomes" id="UP001527882"/>
    </source>
</evidence>